<dbReference type="Gene3D" id="1.10.246.60">
    <property type="entry name" value="Eukaryotic translation initiation factor 3 like domains"/>
    <property type="match status" value="1"/>
</dbReference>
<organism evidence="6 7">
    <name type="scientific">Aplysia californica</name>
    <name type="common">California sea hare</name>
    <dbReference type="NCBI Taxonomy" id="6500"/>
    <lineage>
        <taxon>Eukaryota</taxon>
        <taxon>Metazoa</taxon>
        <taxon>Spiralia</taxon>
        <taxon>Lophotrochozoa</taxon>
        <taxon>Mollusca</taxon>
        <taxon>Gastropoda</taxon>
        <taxon>Heterobranchia</taxon>
        <taxon>Euthyneura</taxon>
        <taxon>Tectipleura</taxon>
        <taxon>Aplysiida</taxon>
        <taxon>Aplysioidea</taxon>
        <taxon>Aplysiidae</taxon>
        <taxon>Aplysia</taxon>
    </lineage>
</organism>
<comment type="similarity">
    <text evidence="4">Belongs to the eIF-3 subunit J family.</text>
</comment>
<accession>A0ABM0JED2</accession>
<evidence type="ECO:0000256" key="1">
    <source>
        <dbReference type="ARBA" id="ARBA00022490"/>
    </source>
</evidence>
<feature type="region of interest" description="Disordered" evidence="5">
    <location>
        <begin position="1"/>
        <end position="65"/>
    </location>
</feature>
<protein>
    <recommendedName>
        <fullName evidence="4">Eukaryotic translation initiation factor 3 subunit J</fullName>
        <shortName evidence="4">eIF3j</shortName>
    </recommendedName>
</protein>
<dbReference type="PANTHER" id="PTHR21681:SF0">
    <property type="entry name" value="EUKARYOTIC TRANSLATION INITIATION FACTOR 3 SUBUNIT J"/>
    <property type="match status" value="1"/>
</dbReference>
<dbReference type="HAMAP" id="MF_03009">
    <property type="entry name" value="eIF3j"/>
    <property type="match status" value="1"/>
</dbReference>
<dbReference type="Pfam" id="PF08597">
    <property type="entry name" value="eIF3_subunit"/>
    <property type="match status" value="1"/>
</dbReference>
<keyword evidence="6" id="KW-1185">Reference proteome</keyword>
<comment type="function">
    <text evidence="4">Component of the eukaryotic translation initiation factor 3 (eIF-3) complex, which is involved in protein synthesis of a specialized repertoire of mRNAs and, together with other initiation factors, stimulates binding of mRNA and methionyl-tRNAi to the 40S ribosome. The eIF-3 complex specifically targets and initiates translation of a subset of mRNAs involved in cell proliferation.</text>
</comment>
<dbReference type="InterPro" id="IPR013906">
    <property type="entry name" value="eIF3j"/>
</dbReference>
<proteinExistence type="inferred from homology"/>
<dbReference type="GeneID" id="101848413"/>
<keyword evidence="2 4" id="KW-0396">Initiation factor</keyword>
<dbReference type="RefSeq" id="XP_005091790.1">
    <property type="nucleotide sequence ID" value="XM_005091733.3"/>
</dbReference>
<evidence type="ECO:0000313" key="7">
    <source>
        <dbReference type="RefSeq" id="XP_005091790.1"/>
    </source>
</evidence>
<sequence>MDDWENEDFEPAVPGGNAATDKWEGEDEDEDVKESWEDDDDEKKPADASEDSTSTAYQRPKKKPLAERIAEKNRAKQEAAELVSAEKKELTAEEKLAEKIRLQKIQEEADLKLAKGLFGVQSKGIDSMFPETKEEFDEFAEALKTKITFFESSKLYGEFLEKLINDISVTLPPDNIKKVGIALNSLFHEKDRQRKEQAKSKKKKQKASIRLDKADDLGLADATSGGGYFDDDDDFI</sequence>
<evidence type="ECO:0000256" key="2">
    <source>
        <dbReference type="ARBA" id="ARBA00022540"/>
    </source>
</evidence>
<keyword evidence="3 4" id="KW-0648">Protein biosynthesis</keyword>
<dbReference type="InterPro" id="IPR023194">
    <property type="entry name" value="eIF3-like_dom_sf"/>
</dbReference>
<feature type="compositionally biased region" description="Acidic residues" evidence="5">
    <location>
        <begin position="24"/>
        <end position="41"/>
    </location>
</feature>
<comment type="subunit">
    <text evidence="4">Component of the eukaryotic translation initiation factor 3 (eIF-3) complex.</text>
</comment>
<dbReference type="PANTHER" id="PTHR21681">
    <property type="entry name" value="EUKARYOTIC TRANSLATION INITIATION FACTOR 3 SUBUNIT J"/>
    <property type="match status" value="1"/>
</dbReference>
<dbReference type="GO" id="GO:0003743">
    <property type="term" value="F:translation initiation factor activity"/>
    <property type="evidence" value="ECO:0007669"/>
    <property type="project" value="UniProtKB-KW"/>
</dbReference>
<keyword evidence="1 4" id="KW-0963">Cytoplasm</keyword>
<name>A0ABM0JED2_APLCA</name>
<reference evidence="7" key="1">
    <citation type="submission" date="2025-08" db="UniProtKB">
        <authorList>
            <consortium name="RefSeq"/>
        </authorList>
    </citation>
    <scope>IDENTIFICATION</scope>
</reference>
<evidence type="ECO:0000256" key="4">
    <source>
        <dbReference type="HAMAP-Rule" id="MF_03009"/>
    </source>
</evidence>
<evidence type="ECO:0000313" key="6">
    <source>
        <dbReference type="Proteomes" id="UP000694888"/>
    </source>
</evidence>
<gene>
    <name evidence="7" type="primary">LOC101848413</name>
</gene>
<dbReference type="Proteomes" id="UP000694888">
    <property type="component" value="Unplaced"/>
</dbReference>
<comment type="subcellular location">
    <subcellularLocation>
        <location evidence="4">Cytoplasm</location>
    </subcellularLocation>
</comment>
<evidence type="ECO:0000256" key="5">
    <source>
        <dbReference type="SAM" id="MobiDB-lite"/>
    </source>
</evidence>
<evidence type="ECO:0000256" key="3">
    <source>
        <dbReference type="ARBA" id="ARBA00022917"/>
    </source>
</evidence>
<feature type="compositionally biased region" description="Acidic residues" evidence="5">
    <location>
        <begin position="1"/>
        <end position="10"/>
    </location>
</feature>